<name>A0ABN7SSY6_OIKDI</name>
<reference evidence="1 2" key="1">
    <citation type="submission" date="2021-04" db="EMBL/GenBank/DDBJ databases">
        <authorList>
            <person name="Bliznina A."/>
        </authorList>
    </citation>
    <scope>NUCLEOTIDE SEQUENCE [LARGE SCALE GENOMIC DNA]</scope>
</reference>
<gene>
    <name evidence="1" type="ORF">OKIOD_LOCUS10471</name>
</gene>
<organism evidence="1 2">
    <name type="scientific">Oikopleura dioica</name>
    <name type="common">Tunicate</name>
    <dbReference type="NCBI Taxonomy" id="34765"/>
    <lineage>
        <taxon>Eukaryota</taxon>
        <taxon>Metazoa</taxon>
        <taxon>Chordata</taxon>
        <taxon>Tunicata</taxon>
        <taxon>Appendicularia</taxon>
        <taxon>Copelata</taxon>
        <taxon>Oikopleuridae</taxon>
        <taxon>Oikopleura</taxon>
    </lineage>
</organism>
<proteinExistence type="predicted"/>
<protein>
    <submittedName>
        <fullName evidence="1">Oidioi.mRNA.OKI2018_I69.chr1.g1706.t1.cds</fullName>
    </submittedName>
</protein>
<dbReference type="EMBL" id="OU015566">
    <property type="protein sequence ID" value="CAG5104957.1"/>
    <property type="molecule type" value="Genomic_DNA"/>
</dbReference>
<dbReference type="SUPFAM" id="SSF49899">
    <property type="entry name" value="Concanavalin A-like lectins/glucanases"/>
    <property type="match status" value="1"/>
</dbReference>
<evidence type="ECO:0000313" key="1">
    <source>
        <dbReference type="EMBL" id="CAG5104957.1"/>
    </source>
</evidence>
<keyword evidence="2" id="KW-1185">Reference proteome</keyword>
<evidence type="ECO:0000313" key="2">
    <source>
        <dbReference type="Proteomes" id="UP001158576"/>
    </source>
</evidence>
<accession>A0ABN7SSY6</accession>
<sequence>MKIPFYLLGTSFAGTLPNSCQGGKQLNLLAELISATPVAERKGITLVRDYSPEFKKEVNGYRFDEEARLLSLRAAEALGNCSKFPSESSLLLTIKPGRIDTKGQFLITLLERQARPHRPLFGLRLHYDTIYLDLPNVSHRNSPRVHVPNLHDGWWHSIFVTFAEGQIQVSVDCEVMTVHNPNDQAVKKLTSEVDLTKADFYLGSRRVPKQRFKGLFRQVRFGVGFDISRLCESDSFVAALAERRRPAQIKADFSLVKFETNSPGDNFCDARARGHLLYGGENDLMLCDGHSWKGLMGASRPRLNFIEKIGSFEPREPILHSCHFTIPGEGYFMVTTSAKKVSLWRWAPDSSIFKEDKTSELRGDGASSSTFFAFENAFYLIIVTV</sequence>
<dbReference type="InterPro" id="IPR013320">
    <property type="entry name" value="ConA-like_dom_sf"/>
</dbReference>
<dbReference type="Gene3D" id="2.60.120.200">
    <property type="match status" value="1"/>
</dbReference>
<dbReference type="Proteomes" id="UP001158576">
    <property type="component" value="Chromosome 1"/>
</dbReference>